<evidence type="ECO:0000256" key="5">
    <source>
        <dbReference type="ARBA" id="ARBA00010584"/>
    </source>
</evidence>
<dbReference type="GO" id="GO:0019877">
    <property type="term" value="P:diaminopimelate biosynthetic process"/>
    <property type="evidence" value="ECO:0007669"/>
    <property type="project" value="UniProtKB-UniRule"/>
</dbReference>
<dbReference type="GO" id="GO:0050661">
    <property type="term" value="F:NADP binding"/>
    <property type="evidence" value="ECO:0007669"/>
    <property type="project" value="UniProtKB-UniRule"/>
</dbReference>
<evidence type="ECO:0000256" key="11">
    <source>
        <dbReference type="ARBA" id="ARBA00022915"/>
    </source>
</evidence>
<feature type="binding site" evidence="16">
    <location>
        <position position="72"/>
    </location>
    <ligand>
        <name>NADP(+)</name>
        <dbReference type="ChEBI" id="CHEBI:58349"/>
    </ligand>
</feature>
<dbReference type="InterPro" id="IPR036291">
    <property type="entry name" value="NAD(P)-bd_dom_sf"/>
</dbReference>
<feature type="binding site" evidence="16">
    <location>
        <position position="161"/>
    </location>
    <ligand>
        <name>substrate</name>
    </ligand>
</feature>
<proteinExistence type="inferred from homology"/>
<accession>A0A4P7LCY7</accession>
<dbReference type="PANTHER" id="PTHR46278">
    <property type="entry name" value="DEHYDROGENASE, PUTATIVE-RELATED"/>
    <property type="match status" value="1"/>
</dbReference>
<comment type="subunit">
    <text evidence="6 16">Homodimer.</text>
</comment>
<evidence type="ECO:0000313" key="20">
    <source>
        <dbReference type="Proteomes" id="UP000295294"/>
    </source>
</evidence>
<comment type="pathway">
    <text evidence="3 16">Amino-acid biosynthesis; L-lysine biosynthesis via DAP pathway; (S)-tetrahydrodipicolinate from L-aspartate: step 2/4.</text>
</comment>
<evidence type="ECO:0000256" key="13">
    <source>
        <dbReference type="ARBA" id="ARBA00023154"/>
    </source>
</evidence>
<dbReference type="GO" id="GO:0071266">
    <property type="term" value="P:'de novo' L-methionine biosynthetic process"/>
    <property type="evidence" value="ECO:0007669"/>
    <property type="project" value="UniProtKB-UniRule"/>
</dbReference>
<feature type="active site" description="Acyl-thioester intermediate" evidence="16 17">
    <location>
        <position position="134"/>
    </location>
</feature>
<dbReference type="OrthoDB" id="9022717at2"/>
<feature type="binding site" evidence="16">
    <location>
        <begin position="9"/>
        <end position="12"/>
    </location>
    <ligand>
        <name>NADP(+)</name>
        <dbReference type="ChEBI" id="CHEBI:58349"/>
    </ligand>
</feature>
<evidence type="ECO:0000259" key="18">
    <source>
        <dbReference type="SMART" id="SM00859"/>
    </source>
</evidence>
<dbReference type="InterPro" id="IPR011534">
    <property type="entry name" value="Asp_ADH_gamma-type"/>
</dbReference>
<evidence type="ECO:0000256" key="12">
    <source>
        <dbReference type="ARBA" id="ARBA00023002"/>
    </source>
</evidence>
<dbReference type="InterPro" id="IPR012080">
    <property type="entry name" value="Asp_semialdehyde_DH"/>
</dbReference>
<evidence type="ECO:0000256" key="14">
    <source>
        <dbReference type="ARBA" id="ARBA00023167"/>
    </source>
</evidence>
<dbReference type="Gene3D" id="3.40.50.720">
    <property type="entry name" value="NAD(P)-binding Rossmann-like Domain"/>
    <property type="match status" value="1"/>
</dbReference>
<keyword evidence="8 16" id="KW-0028">Amino-acid biosynthesis</keyword>
<evidence type="ECO:0000256" key="16">
    <source>
        <dbReference type="HAMAP-Rule" id="MF_02121"/>
    </source>
</evidence>
<evidence type="ECO:0000256" key="1">
    <source>
        <dbReference type="ARBA" id="ARBA00002492"/>
    </source>
</evidence>
<dbReference type="Proteomes" id="UP000295294">
    <property type="component" value="Chromosome 2"/>
</dbReference>
<evidence type="ECO:0000256" key="15">
    <source>
        <dbReference type="ARBA" id="ARBA00047891"/>
    </source>
</evidence>
<evidence type="ECO:0000256" key="9">
    <source>
        <dbReference type="ARBA" id="ARBA00022697"/>
    </source>
</evidence>
<dbReference type="AlphaFoldDB" id="A0A4P7LCY7"/>
<keyword evidence="9 16" id="KW-0791">Threonine biosynthesis</keyword>
<dbReference type="GO" id="GO:0009088">
    <property type="term" value="P:threonine biosynthetic process"/>
    <property type="evidence" value="ECO:0007669"/>
    <property type="project" value="UniProtKB-UniRule"/>
</dbReference>
<evidence type="ECO:0000256" key="17">
    <source>
        <dbReference type="PIRSR" id="PIRSR000148-1"/>
    </source>
</evidence>
<evidence type="ECO:0000256" key="2">
    <source>
        <dbReference type="ARBA" id="ARBA00005021"/>
    </source>
</evidence>
<keyword evidence="14 16" id="KW-0486">Methionine biosynthesis</keyword>
<dbReference type="UniPathway" id="UPA00050">
    <property type="reaction ID" value="UER00463"/>
</dbReference>
<dbReference type="GO" id="GO:0046983">
    <property type="term" value="F:protein dimerization activity"/>
    <property type="evidence" value="ECO:0007669"/>
    <property type="project" value="InterPro"/>
</dbReference>
<dbReference type="GO" id="GO:0009097">
    <property type="term" value="P:isoleucine biosynthetic process"/>
    <property type="evidence" value="ECO:0007669"/>
    <property type="project" value="InterPro"/>
</dbReference>
<comment type="pathway">
    <text evidence="2 16">Amino-acid biosynthesis; L-methionine biosynthesis via de novo pathway; L-homoserine from L-aspartate: step 2/3.</text>
</comment>
<organism evidence="19 20">
    <name type="scientific">Cupriavidus oxalaticus</name>
    <dbReference type="NCBI Taxonomy" id="96344"/>
    <lineage>
        <taxon>Bacteria</taxon>
        <taxon>Pseudomonadati</taxon>
        <taxon>Pseudomonadota</taxon>
        <taxon>Betaproteobacteria</taxon>
        <taxon>Burkholderiales</taxon>
        <taxon>Burkholderiaceae</taxon>
        <taxon>Cupriavidus</taxon>
    </lineage>
</organism>
<dbReference type="CDD" id="cd02314">
    <property type="entry name" value="VcASADH1_like_N"/>
    <property type="match status" value="1"/>
</dbReference>
<feature type="binding site" evidence="16">
    <location>
        <position position="244"/>
    </location>
    <ligand>
        <name>phosphate</name>
        <dbReference type="ChEBI" id="CHEBI:43474"/>
    </ligand>
</feature>
<evidence type="ECO:0000313" key="19">
    <source>
        <dbReference type="EMBL" id="QBY53800.1"/>
    </source>
</evidence>
<comment type="pathway">
    <text evidence="4 16">Amino-acid biosynthesis; L-threonine biosynthesis; L-threonine from L-aspartate: step 2/5.</text>
</comment>
<keyword evidence="10 16" id="KW-0521">NADP</keyword>
<protein>
    <recommendedName>
        <fullName evidence="7 16">Aspartate-semialdehyde dehydrogenase</fullName>
        <shortName evidence="16">ASA dehydrogenase</shortName>
        <shortName evidence="16">ASADH</shortName>
        <ecNumber evidence="7 16">1.2.1.11</ecNumber>
    </recommendedName>
    <alternativeName>
        <fullName evidence="16">Aspartate-beta-semialdehyde dehydrogenase</fullName>
    </alternativeName>
</protein>
<feature type="binding site" evidence="16">
    <location>
        <position position="359"/>
    </location>
    <ligand>
        <name>NADP(+)</name>
        <dbReference type="ChEBI" id="CHEBI:58349"/>
    </ligand>
</feature>
<feature type="binding site" evidence="16">
    <location>
        <position position="241"/>
    </location>
    <ligand>
        <name>substrate</name>
    </ligand>
</feature>
<gene>
    <name evidence="16 19" type="primary">asd</name>
    <name evidence="19" type="ORF">E0W60_22415</name>
</gene>
<feature type="domain" description="Semialdehyde dehydrogenase NAD-binding" evidence="18">
    <location>
        <begin position="2"/>
        <end position="121"/>
    </location>
</feature>
<evidence type="ECO:0000256" key="3">
    <source>
        <dbReference type="ARBA" id="ARBA00005076"/>
    </source>
</evidence>
<dbReference type="PANTHER" id="PTHR46278:SF4">
    <property type="entry name" value="ASPARTATE-SEMIALDEHYDE DEHYDROGENASE"/>
    <property type="match status" value="1"/>
</dbReference>
<dbReference type="Pfam" id="PF01118">
    <property type="entry name" value="Semialdhyde_dh"/>
    <property type="match status" value="1"/>
</dbReference>
<dbReference type="InterPro" id="IPR000534">
    <property type="entry name" value="Semialdehyde_DH_NAD-bd"/>
</dbReference>
<comment type="function">
    <text evidence="1 16">Catalyzes the NADPH-dependent formation of L-aspartate-semialdehyde (L-ASA) by the reductive dephosphorylation of L-aspartyl-4-phosphate.</text>
</comment>
<dbReference type="InterPro" id="IPR012280">
    <property type="entry name" value="Semialdhyde_DH_dimer_dom"/>
</dbReference>
<dbReference type="Pfam" id="PF02774">
    <property type="entry name" value="Semialdhyde_dhC"/>
    <property type="match status" value="1"/>
</dbReference>
<feature type="binding site" evidence="16">
    <location>
        <begin position="164"/>
        <end position="165"/>
    </location>
    <ligand>
        <name>NADP(+)</name>
        <dbReference type="ChEBI" id="CHEBI:58349"/>
    </ligand>
</feature>
<dbReference type="GO" id="GO:0051287">
    <property type="term" value="F:NAD binding"/>
    <property type="evidence" value="ECO:0007669"/>
    <property type="project" value="InterPro"/>
</dbReference>
<dbReference type="SUPFAM" id="SSF55347">
    <property type="entry name" value="Glyceraldehyde-3-phosphate dehydrogenase-like, C-terminal domain"/>
    <property type="match status" value="1"/>
</dbReference>
<dbReference type="RefSeq" id="WP_133098515.1">
    <property type="nucleotide sequence ID" value="NZ_CP038635.1"/>
</dbReference>
<evidence type="ECO:0000256" key="4">
    <source>
        <dbReference type="ARBA" id="ARBA00005097"/>
    </source>
</evidence>
<comment type="catalytic activity">
    <reaction evidence="15 16">
        <text>L-aspartate 4-semialdehyde + phosphate + NADP(+) = 4-phospho-L-aspartate + NADPH + H(+)</text>
        <dbReference type="Rhea" id="RHEA:24284"/>
        <dbReference type="ChEBI" id="CHEBI:15378"/>
        <dbReference type="ChEBI" id="CHEBI:43474"/>
        <dbReference type="ChEBI" id="CHEBI:57535"/>
        <dbReference type="ChEBI" id="CHEBI:57783"/>
        <dbReference type="ChEBI" id="CHEBI:58349"/>
        <dbReference type="ChEBI" id="CHEBI:537519"/>
        <dbReference type="EC" id="1.2.1.11"/>
    </reaction>
</comment>
<keyword evidence="13 16" id="KW-0457">Lysine biosynthesis</keyword>
<keyword evidence="12 16" id="KW-0560">Oxidoreductase</keyword>
<dbReference type="GO" id="GO:0004073">
    <property type="term" value="F:aspartate-semialdehyde dehydrogenase activity"/>
    <property type="evidence" value="ECO:0007669"/>
    <property type="project" value="UniProtKB-UniRule"/>
</dbReference>
<dbReference type="Gene3D" id="3.30.360.10">
    <property type="entry name" value="Dihydrodipicolinate Reductase, domain 2"/>
    <property type="match status" value="1"/>
</dbReference>
<dbReference type="EC" id="1.2.1.11" evidence="7 16"/>
<feature type="binding site" evidence="16">
    <location>
        <position position="276"/>
    </location>
    <ligand>
        <name>substrate</name>
    </ligand>
</feature>
<dbReference type="UniPathway" id="UPA00034">
    <property type="reaction ID" value="UER00016"/>
</dbReference>
<evidence type="ECO:0000256" key="10">
    <source>
        <dbReference type="ARBA" id="ARBA00022857"/>
    </source>
</evidence>
<dbReference type="InterPro" id="IPR000319">
    <property type="entry name" value="Asp-semialdehyde_DH_CS"/>
</dbReference>
<comment type="similarity">
    <text evidence="5 16">Belongs to the aspartate-semialdehyde dehydrogenase family.</text>
</comment>
<dbReference type="UniPathway" id="UPA00051">
    <property type="reaction ID" value="UER00464"/>
</dbReference>
<dbReference type="CDD" id="cd23938">
    <property type="entry name" value="ASADH_C_bac_like"/>
    <property type="match status" value="1"/>
</dbReference>
<sequence length="378" mass="40760">MIVGLVGWRGMVGSVLMQRMQEERDFDHIEPVFFSTSNAGGKAPAMAKNETTLKDANDIEALKKCDVVLTAQGGDYTNEVFPKLRAAGWKGYWIDAASSLRMKDDAIIVLDPVNQGVIKDALSKGVKNFIGGNCTVSCMLIGLGGLFQADMVEWMTSMTYQAASGGGAQHMRELLTQFGTLNASVKPLLDDPASAILEIDRQILATQHGLSAEETKQFGVPLAGNLIPWIDKDLGNGQSKEEWKGGAETNKILGRGEGFLGATGATPIAVDGLCVRIGAMRCHSQALTIKLRRDVPLDEIEGMLAAHNQWAKVVPNTREASMTDLTPAAVTGTLTIPVGRLRKMQMGGEYLSAFTVGDQLLWGAAEPLRRMLRILIES</sequence>
<evidence type="ECO:0000256" key="7">
    <source>
        <dbReference type="ARBA" id="ARBA00013120"/>
    </source>
</evidence>
<dbReference type="PIRSF" id="PIRSF000148">
    <property type="entry name" value="ASA_dh"/>
    <property type="match status" value="1"/>
</dbReference>
<dbReference type="KEGG" id="cox:E0W60_22415"/>
<keyword evidence="11 16" id="KW-0220">Diaminopimelate biosynthesis</keyword>
<feature type="binding site" evidence="16">
    <location>
        <position position="101"/>
    </location>
    <ligand>
        <name>phosphate</name>
        <dbReference type="ChEBI" id="CHEBI:43474"/>
    </ligand>
</feature>
<dbReference type="STRING" id="1349762.GCA_001592245_01877"/>
<evidence type="ECO:0000256" key="8">
    <source>
        <dbReference type="ARBA" id="ARBA00022605"/>
    </source>
</evidence>
<comment type="caution">
    <text evidence="16">Lacks conserved residue(s) required for the propagation of feature annotation.</text>
</comment>
<reference evidence="19 20" key="1">
    <citation type="submission" date="2019-03" db="EMBL/GenBank/DDBJ databases">
        <title>Efficiently degradation of phenoxyalkanoic acid herbicides by Cupriavidus oxalaticus strain X32.</title>
        <authorList>
            <person name="Sheng X."/>
        </authorList>
    </citation>
    <scope>NUCLEOTIDE SEQUENCE [LARGE SCALE GENOMIC DNA]</scope>
    <source>
        <strain evidence="19 20">X32</strain>
    </source>
</reference>
<dbReference type="PROSITE" id="PS01103">
    <property type="entry name" value="ASD"/>
    <property type="match status" value="1"/>
</dbReference>
<dbReference type="GO" id="GO:0009089">
    <property type="term" value="P:lysine biosynthetic process via diaminopimelate"/>
    <property type="evidence" value="ECO:0007669"/>
    <property type="project" value="UniProtKB-UniRule"/>
</dbReference>
<dbReference type="HAMAP" id="MF_02121">
    <property type="entry name" value="ASADH"/>
    <property type="match status" value="1"/>
</dbReference>
<name>A0A4P7LCY7_9BURK</name>
<dbReference type="SMART" id="SM00859">
    <property type="entry name" value="Semialdhyde_dh"/>
    <property type="match status" value="1"/>
</dbReference>
<evidence type="ECO:0000256" key="6">
    <source>
        <dbReference type="ARBA" id="ARBA00011738"/>
    </source>
</evidence>
<dbReference type="NCBIfam" id="TIGR01745">
    <property type="entry name" value="asd_gamma"/>
    <property type="match status" value="1"/>
</dbReference>
<dbReference type="NCBIfam" id="NF005144">
    <property type="entry name" value="PRK06598.1"/>
    <property type="match status" value="1"/>
</dbReference>
<dbReference type="EMBL" id="CP038635">
    <property type="protein sequence ID" value="QBY53800.1"/>
    <property type="molecule type" value="Genomic_DNA"/>
</dbReference>
<dbReference type="SUPFAM" id="SSF51735">
    <property type="entry name" value="NAD(P)-binding Rossmann-fold domains"/>
    <property type="match status" value="1"/>
</dbReference>
<feature type="active site" description="Proton acceptor" evidence="16 17">
    <location>
        <position position="283"/>
    </location>
</feature>